<reference evidence="4" key="1">
    <citation type="journal article" date="2016" name="Nat. Commun.">
        <title>The Gonium pectorale genome demonstrates co-option of cell cycle regulation during the evolution of multicellularity.</title>
        <authorList>
            <person name="Hanschen E.R."/>
            <person name="Marriage T.N."/>
            <person name="Ferris P.J."/>
            <person name="Hamaji T."/>
            <person name="Toyoda A."/>
            <person name="Fujiyama A."/>
            <person name="Neme R."/>
            <person name="Noguchi H."/>
            <person name="Minakuchi Y."/>
            <person name="Suzuki M."/>
            <person name="Kawai-Toyooka H."/>
            <person name="Smith D.R."/>
            <person name="Sparks H."/>
            <person name="Anderson J."/>
            <person name="Bakaric R."/>
            <person name="Luria V."/>
            <person name="Karger A."/>
            <person name="Kirschner M.W."/>
            <person name="Durand P.M."/>
            <person name="Michod R.E."/>
            <person name="Nozaki H."/>
            <person name="Olson B.J."/>
        </authorList>
    </citation>
    <scope>NUCLEOTIDE SEQUENCE [LARGE SCALE GENOMIC DNA]</scope>
    <source>
        <strain evidence="4">NIES-2863</strain>
    </source>
</reference>
<feature type="region of interest" description="Disordered" evidence="1">
    <location>
        <begin position="147"/>
        <end position="268"/>
    </location>
</feature>
<feature type="compositionally biased region" description="Pro residues" evidence="1">
    <location>
        <begin position="117"/>
        <end position="129"/>
    </location>
</feature>
<protein>
    <submittedName>
        <fullName evidence="3">Uncharacterized protein</fullName>
    </submittedName>
</protein>
<organism evidence="3 4">
    <name type="scientific">Gonium pectorale</name>
    <name type="common">Green alga</name>
    <dbReference type="NCBI Taxonomy" id="33097"/>
    <lineage>
        <taxon>Eukaryota</taxon>
        <taxon>Viridiplantae</taxon>
        <taxon>Chlorophyta</taxon>
        <taxon>core chlorophytes</taxon>
        <taxon>Chlorophyceae</taxon>
        <taxon>CS clade</taxon>
        <taxon>Chlamydomonadales</taxon>
        <taxon>Volvocaceae</taxon>
        <taxon>Gonium</taxon>
    </lineage>
</organism>
<evidence type="ECO:0000313" key="3">
    <source>
        <dbReference type="EMBL" id="KXZ47261.1"/>
    </source>
</evidence>
<evidence type="ECO:0000313" key="4">
    <source>
        <dbReference type="Proteomes" id="UP000075714"/>
    </source>
</evidence>
<gene>
    <name evidence="3" type="ORF">GPECTOR_36g114</name>
</gene>
<keyword evidence="4" id="KW-1185">Reference proteome</keyword>
<feature type="signal peptide" evidence="2">
    <location>
        <begin position="1"/>
        <end position="19"/>
    </location>
</feature>
<accession>A0A150GBN5</accession>
<dbReference type="AlphaFoldDB" id="A0A150GBN5"/>
<dbReference type="EMBL" id="LSYV01000037">
    <property type="protein sequence ID" value="KXZ47261.1"/>
    <property type="molecule type" value="Genomic_DNA"/>
</dbReference>
<name>A0A150GBN5_GONPE</name>
<dbReference type="Proteomes" id="UP000075714">
    <property type="component" value="Unassembled WGS sequence"/>
</dbReference>
<feature type="chain" id="PRO_5007561986" evidence="2">
    <location>
        <begin position="20"/>
        <end position="268"/>
    </location>
</feature>
<feature type="compositionally biased region" description="Low complexity" evidence="1">
    <location>
        <begin position="176"/>
        <end position="188"/>
    </location>
</feature>
<comment type="caution">
    <text evidence="3">The sequence shown here is derived from an EMBL/GenBank/DDBJ whole genome shotgun (WGS) entry which is preliminary data.</text>
</comment>
<evidence type="ECO:0000256" key="2">
    <source>
        <dbReference type="SAM" id="SignalP"/>
    </source>
</evidence>
<keyword evidence="2" id="KW-0732">Signal</keyword>
<dbReference type="OrthoDB" id="10646395at2759"/>
<evidence type="ECO:0000256" key="1">
    <source>
        <dbReference type="SAM" id="MobiDB-lite"/>
    </source>
</evidence>
<sequence length="268" mass="27068">MKPVVLVLNAALSWRNALAAGRPRGHSFAGWVAAPVRRLHAGAPGPSPPQPGPSGRTAGGVAASNGRRPKSESHTADHEYPGPHHPTHRFGPLAEPHDAPAPPLLPGRHHKHIKPGTVPPAPLSPPPRDMTPELLSAASPAFRTRAFSTAPGSRGEQPDLSATFPSPDNNYVPDDAPGAEAGAGSSSGTVPGASAGGGRAAELGQHDAVGRASFNRSDLDQDPDSPQVMGEEGMPPGARISSGPEAAQGVGAEDLEAGASEGVPPLAS</sequence>
<feature type="region of interest" description="Disordered" evidence="1">
    <location>
        <begin position="39"/>
        <end position="133"/>
    </location>
</feature>
<proteinExistence type="predicted"/>
<feature type="compositionally biased region" description="Basic and acidic residues" evidence="1">
    <location>
        <begin position="69"/>
        <end position="82"/>
    </location>
</feature>